<dbReference type="EMBL" id="BATL01000010">
    <property type="protein sequence ID" value="GAD74464.1"/>
    <property type="molecule type" value="Genomic_DNA"/>
</dbReference>
<organism evidence="1 2">
    <name type="scientific">Vibrio azureus NBRC 104587</name>
    <dbReference type="NCBI Taxonomy" id="1219077"/>
    <lineage>
        <taxon>Bacteria</taxon>
        <taxon>Pseudomonadati</taxon>
        <taxon>Pseudomonadota</taxon>
        <taxon>Gammaproteobacteria</taxon>
        <taxon>Vibrionales</taxon>
        <taxon>Vibrionaceae</taxon>
        <taxon>Vibrio</taxon>
    </lineage>
</organism>
<gene>
    <name evidence="1" type="ORF">VAZ01S_010_01170</name>
</gene>
<dbReference type="AlphaFoldDB" id="U3BYU2"/>
<proteinExistence type="predicted"/>
<reference evidence="1 2" key="1">
    <citation type="submission" date="2013-09" db="EMBL/GenBank/DDBJ databases">
        <title>Whole genome shotgun sequence of Vibrio azureus NBRC 104587.</title>
        <authorList>
            <person name="Isaki S."/>
            <person name="Hosoyama A."/>
            <person name="Numata M."/>
            <person name="Hashimoto M."/>
            <person name="Hosoyama Y."/>
            <person name="Tsuchikane K."/>
            <person name="Noguchi M."/>
            <person name="Hirakata S."/>
            <person name="Ichikawa N."/>
            <person name="Ohji S."/>
            <person name="Yamazoe A."/>
            <person name="Fujita N."/>
        </authorList>
    </citation>
    <scope>NUCLEOTIDE SEQUENCE [LARGE SCALE GENOMIC DNA]</scope>
    <source>
        <strain evidence="1 2">NBRC 104587</strain>
    </source>
</reference>
<evidence type="ECO:0000313" key="2">
    <source>
        <dbReference type="Proteomes" id="UP000016567"/>
    </source>
</evidence>
<keyword evidence="2" id="KW-1185">Reference proteome</keyword>
<comment type="caution">
    <text evidence="1">The sequence shown here is derived from an EMBL/GenBank/DDBJ whole genome shotgun (WGS) entry which is preliminary data.</text>
</comment>
<dbReference type="Proteomes" id="UP000016567">
    <property type="component" value="Unassembled WGS sequence"/>
</dbReference>
<name>U3BYU2_9VIBR</name>
<evidence type="ECO:0000313" key="1">
    <source>
        <dbReference type="EMBL" id="GAD74464.1"/>
    </source>
</evidence>
<protein>
    <submittedName>
        <fullName evidence="1">Uncharacterized protein</fullName>
    </submittedName>
</protein>
<sequence length="52" mass="6007">MARSQRVSDFNSQTLLTILNVLEFQIPKTYGANSIKNIPEYSEVFCRKNIDI</sequence>
<dbReference type="STRING" id="1219077.VAZ01S_010_01170"/>
<accession>U3BYU2</accession>